<name>A0ABQ4V7L0_9MYCO</name>
<accession>A0ABQ4V7L0</accession>
<comment type="caution">
    <text evidence="3">The sequence shown here is derived from an EMBL/GenBank/DDBJ whole genome shotgun (WGS) entry which is preliminary data.</text>
</comment>
<evidence type="ECO:0000313" key="3">
    <source>
        <dbReference type="EMBL" id="GJF12686.1"/>
    </source>
</evidence>
<evidence type="ECO:0000313" key="4">
    <source>
        <dbReference type="Proteomes" id="UP001060504"/>
    </source>
</evidence>
<sequence length="494" mass="53492">MFDRSIPGPTEVVEVSDAALVAAIADWARASAAAEARKLVAIAELVRRRCTEEEHPDWACDDWDVTAAEVSCALTIGHGRALGQMDLALTLRDRLPLVGRRFLSGEISLRTVNTIVWRTALVRDEDALAQLDSALAERAADWGPLSQYKLEQAVDIWVDKVDPGAVRRTRNRTRDRYFTVGDRDDAAGATSVFGRLNTPDAAALEQRLSAMVKDVCDDDPRTMAQRRADAVGAMATGAAHLRCRCGSPKCSAAADDGRASSVVIHVIAEQQSLQESIDPMLDGEGLAAEGSAPQRRKAALIPGIRGGIVPAPMLAELIAHGAKVRFVGTPAISPEDRYRPSAALQEFIRTRDLTCRFPGCDRPAVFADIDHTVAWPVGSTHPGNLKCYCRIHHLLKTFWGGWSERQLADGTLLISTPSGHTYSTKPLSSLLFPAWNTATESPPPRGPAPSPAPGRGLMMPTRRVSRAKAREYRINAERALNAAAVAERAEPPPF</sequence>
<dbReference type="SMART" id="SM00507">
    <property type="entry name" value="HNHc"/>
    <property type="match status" value="1"/>
</dbReference>
<dbReference type="InterPro" id="IPR003870">
    <property type="entry name" value="DUF222"/>
</dbReference>
<reference evidence="3 4" key="1">
    <citation type="submission" date="2021-08" db="EMBL/GenBank/DDBJ databases">
        <title>Draft genome sequence of Mycolicibacterium sp. NGTWS1702 strain.</title>
        <authorList>
            <person name="Matsumoto M."/>
            <person name="Tang B.C.C."/>
            <person name="Machida Y."/>
            <person name="Matoyama H."/>
            <person name="Kishihara T."/>
            <person name="Sato S."/>
            <person name="Kondo I."/>
            <person name="Sano M."/>
            <person name="Kato G."/>
        </authorList>
    </citation>
    <scope>NUCLEOTIDE SEQUENCE [LARGE SCALE GENOMIC DNA]</scope>
    <source>
        <strain evidence="3 4">NGTWSNA01</strain>
    </source>
</reference>
<evidence type="ECO:0000259" key="2">
    <source>
        <dbReference type="SMART" id="SM00507"/>
    </source>
</evidence>
<organism evidence="3 4">
    <name type="scientific">Mycolicibacterium cyprinidarum</name>
    <dbReference type="NCBI Taxonomy" id="2860311"/>
    <lineage>
        <taxon>Bacteria</taxon>
        <taxon>Bacillati</taxon>
        <taxon>Actinomycetota</taxon>
        <taxon>Actinomycetes</taxon>
        <taxon>Mycobacteriales</taxon>
        <taxon>Mycobacteriaceae</taxon>
        <taxon>Mycolicibacterium</taxon>
    </lineage>
</organism>
<dbReference type="CDD" id="cd00085">
    <property type="entry name" value="HNHc"/>
    <property type="match status" value="1"/>
</dbReference>
<keyword evidence="4" id="KW-1185">Reference proteome</keyword>
<gene>
    <name evidence="3" type="ORF">NGTWS1702_11890</name>
</gene>
<proteinExistence type="predicted"/>
<protein>
    <recommendedName>
        <fullName evidence="2">HNH nuclease domain-containing protein</fullName>
    </recommendedName>
</protein>
<dbReference type="EMBL" id="BPRH01001263">
    <property type="protein sequence ID" value="GJF12686.1"/>
    <property type="molecule type" value="Genomic_DNA"/>
</dbReference>
<feature type="region of interest" description="Disordered" evidence="1">
    <location>
        <begin position="436"/>
        <end position="463"/>
    </location>
</feature>
<dbReference type="InterPro" id="IPR003615">
    <property type="entry name" value="HNH_nuc"/>
</dbReference>
<dbReference type="Pfam" id="PF02720">
    <property type="entry name" value="DUF222"/>
    <property type="match status" value="1"/>
</dbReference>
<feature type="domain" description="HNH nuclease" evidence="2">
    <location>
        <begin position="343"/>
        <end position="394"/>
    </location>
</feature>
<evidence type="ECO:0000256" key="1">
    <source>
        <dbReference type="SAM" id="MobiDB-lite"/>
    </source>
</evidence>
<feature type="compositionally biased region" description="Pro residues" evidence="1">
    <location>
        <begin position="441"/>
        <end position="452"/>
    </location>
</feature>
<dbReference type="Proteomes" id="UP001060504">
    <property type="component" value="Unassembled WGS sequence"/>
</dbReference>